<evidence type="ECO:0000313" key="2">
    <source>
        <dbReference type="Proteomes" id="UP000823775"/>
    </source>
</evidence>
<accession>A0ABS8SHB6</accession>
<name>A0ABS8SHB6_DATST</name>
<dbReference type="EMBL" id="JACEIK010000504">
    <property type="protein sequence ID" value="MCD7458208.1"/>
    <property type="molecule type" value="Genomic_DNA"/>
</dbReference>
<proteinExistence type="predicted"/>
<evidence type="ECO:0000313" key="1">
    <source>
        <dbReference type="EMBL" id="MCD7458208.1"/>
    </source>
</evidence>
<dbReference type="Proteomes" id="UP000823775">
    <property type="component" value="Unassembled WGS sequence"/>
</dbReference>
<keyword evidence="2" id="KW-1185">Reference proteome</keyword>
<reference evidence="1 2" key="1">
    <citation type="journal article" date="2021" name="BMC Genomics">
        <title>Datura genome reveals duplications of psychoactive alkaloid biosynthetic genes and high mutation rate following tissue culture.</title>
        <authorList>
            <person name="Rajewski A."/>
            <person name="Carter-House D."/>
            <person name="Stajich J."/>
            <person name="Litt A."/>
        </authorList>
    </citation>
    <scope>NUCLEOTIDE SEQUENCE [LARGE SCALE GENOMIC DNA]</scope>
    <source>
        <strain evidence="1">AR-01</strain>
    </source>
</reference>
<protein>
    <submittedName>
        <fullName evidence="1">Uncharacterized protein</fullName>
    </submittedName>
</protein>
<sequence length="282" mass="31075">MSRSPSFSLRSEADLKVDEKSLQQWVVGFCIIRSWAHCTLTLGRKPSILLLLMCHRGCSCTWSAHGASTGNATLKVNLPPAHFSLVAPLLCSIDFRPYFTIHDPDFAHLNSLQEVGNPVMNAARLLSARASTGRIRLDLEGLSLPNLSLNRFTPSNFLNAIKLRRDGPLCLMTEHKEAFWSSYAPITKPDTSILNRLIDADQQHLLKDLPHMLILLLYPHLMPRTSSLAYQQGVLKFLAEDEIQLAGSLQAVSEKGTTSCLGFNGAVLLLNKNSIGCGGKLE</sequence>
<dbReference type="InterPro" id="IPR024224">
    <property type="entry name" value="DENND6"/>
</dbReference>
<dbReference type="PANTHER" id="PTHR13677:SF0">
    <property type="entry name" value="LD41638P"/>
    <property type="match status" value="1"/>
</dbReference>
<gene>
    <name evidence="1" type="ORF">HAX54_037551</name>
</gene>
<organism evidence="1 2">
    <name type="scientific">Datura stramonium</name>
    <name type="common">Jimsonweed</name>
    <name type="synonym">Common thornapple</name>
    <dbReference type="NCBI Taxonomy" id="4076"/>
    <lineage>
        <taxon>Eukaryota</taxon>
        <taxon>Viridiplantae</taxon>
        <taxon>Streptophyta</taxon>
        <taxon>Embryophyta</taxon>
        <taxon>Tracheophyta</taxon>
        <taxon>Spermatophyta</taxon>
        <taxon>Magnoliopsida</taxon>
        <taxon>eudicotyledons</taxon>
        <taxon>Gunneridae</taxon>
        <taxon>Pentapetalae</taxon>
        <taxon>asterids</taxon>
        <taxon>lamiids</taxon>
        <taxon>Solanales</taxon>
        <taxon>Solanaceae</taxon>
        <taxon>Solanoideae</taxon>
        <taxon>Datureae</taxon>
        <taxon>Datura</taxon>
    </lineage>
</organism>
<dbReference type="PANTHER" id="PTHR13677">
    <property type="entry name" value="LD41638P"/>
    <property type="match status" value="1"/>
</dbReference>
<comment type="caution">
    <text evidence="1">The sequence shown here is derived from an EMBL/GenBank/DDBJ whole genome shotgun (WGS) entry which is preliminary data.</text>
</comment>